<dbReference type="Gene3D" id="3.10.100.10">
    <property type="entry name" value="Mannose-Binding Protein A, subunit A"/>
    <property type="match status" value="1"/>
</dbReference>
<evidence type="ECO:0000256" key="1">
    <source>
        <dbReference type="SAM" id="SignalP"/>
    </source>
</evidence>
<dbReference type="SMART" id="SM00034">
    <property type="entry name" value="CLECT"/>
    <property type="match status" value="1"/>
</dbReference>
<proteinExistence type="predicted"/>
<dbReference type="PROSITE" id="PS50041">
    <property type="entry name" value="C_TYPE_LECTIN_2"/>
    <property type="match status" value="1"/>
</dbReference>
<dbReference type="InterPro" id="IPR016186">
    <property type="entry name" value="C-type_lectin-like/link_sf"/>
</dbReference>
<feature type="signal peptide" evidence="1">
    <location>
        <begin position="1"/>
        <end position="22"/>
    </location>
</feature>
<organism evidence="3 4">
    <name type="scientific">Panagrellus redivivus</name>
    <name type="common">Microworm</name>
    <dbReference type="NCBI Taxonomy" id="6233"/>
    <lineage>
        <taxon>Eukaryota</taxon>
        <taxon>Metazoa</taxon>
        <taxon>Ecdysozoa</taxon>
        <taxon>Nematoda</taxon>
        <taxon>Chromadorea</taxon>
        <taxon>Rhabditida</taxon>
        <taxon>Tylenchina</taxon>
        <taxon>Panagrolaimomorpha</taxon>
        <taxon>Panagrolaimoidea</taxon>
        <taxon>Panagrolaimidae</taxon>
        <taxon>Panagrellus</taxon>
    </lineage>
</organism>
<evidence type="ECO:0000313" key="3">
    <source>
        <dbReference type="Proteomes" id="UP000492821"/>
    </source>
</evidence>
<dbReference type="WBParaSite" id="Pan_g17640.t1">
    <property type="protein sequence ID" value="Pan_g17640.t1"/>
    <property type="gene ID" value="Pan_g17640"/>
</dbReference>
<dbReference type="CDD" id="cd00037">
    <property type="entry name" value="CLECT"/>
    <property type="match status" value="1"/>
</dbReference>
<dbReference type="AlphaFoldDB" id="A0A7E4V988"/>
<evidence type="ECO:0000313" key="4">
    <source>
        <dbReference type="WBParaSite" id="Pan_g17640.t1"/>
    </source>
</evidence>
<accession>A0A7E4V988</accession>
<feature type="domain" description="C-type lectin" evidence="2">
    <location>
        <begin position="41"/>
        <end position="158"/>
    </location>
</feature>
<dbReference type="Pfam" id="PF00059">
    <property type="entry name" value="Lectin_C"/>
    <property type="match status" value="1"/>
</dbReference>
<keyword evidence="1" id="KW-0732">Signal</keyword>
<protein>
    <submittedName>
        <fullName evidence="4">C-type lectin domain-containing protein</fullName>
    </submittedName>
</protein>
<reference evidence="3" key="1">
    <citation type="journal article" date="2013" name="Genetics">
        <title>The draft genome and transcriptome of Panagrellus redivivus are shaped by the harsh demands of a free-living lifestyle.</title>
        <authorList>
            <person name="Srinivasan J."/>
            <person name="Dillman A.R."/>
            <person name="Macchietto M.G."/>
            <person name="Heikkinen L."/>
            <person name="Lakso M."/>
            <person name="Fracchia K.M."/>
            <person name="Antoshechkin I."/>
            <person name="Mortazavi A."/>
            <person name="Wong G."/>
            <person name="Sternberg P.W."/>
        </authorList>
    </citation>
    <scope>NUCLEOTIDE SEQUENCE [LARGE SCALE GENOMIC DNA]</scope>
    <source>
        <strain evidence="3">MT8872</strain>
    </source>
</reference>
<dbReference type="InterPro" id="IPR001304">
    <property type="entry name" value="C-type_lectin-like"/>
</dbReference>
<evidence type="ECO:0000259" key="2">
    <source>
        <dbReference type="PROSITE" id="PS50041"/>
    </source>
</evidence>
<dbReference type="InterPro" id="IPR016187">
    <property type="entry name" value="CTDL_fold"/>
</dbReference>
<dbReference type="SUPFAM" id="SSF56436">
    <property type="entry name" value="C-type lectin-like"/>
    <property type="match status" value="1"/>
</dbReference>
<reference evidence="4" key="2">
    <citation type="submission" date="2020-10" db="UniProtKB">
        <authorList>
            <consortium name="WormBaseParasite"/>
        </authorList>
    </citation>
    <scope>IDENTIFICATION</scope>
</reference>
<name>A0A7E4V988_PANRE</name>
<feature type="chain" id="PRO_5028869041" evidence="1">
    <location>
        <begin position="23"/>
        <end position="186"/>
    </location>
</feature>
<dbReference type="Proteomes" id="UP000492821">
    <property type="component" value="Unassembled WGS sequence"/>
</dbReference>
<sequence>MLRPNMFGWALIVTTIAAGIYWHPQPKPVSCEDLNGMYTADSRQCFIVVDKPVTFHQAMSHCKSKFHRKLFVASVPTQPHNFYLSDWIRRNYPHINSYYIGVTAAYYSRQGFSNEDGSEMRYWPKDFKHEKHYCTMVDARTEEWREVDCERKLHFVCANKPVKDFVPSADLIIEAKVNRRHQSHQY</sequence>
<keyword evidence="3" id="KW-1185">Reference proteome</keyword>